<evidence type="ECO:0000313" key="2">
    <source>
        <dbReference type="EMBL" id="TCS36323.1"/>
    </source>
</evidence>
<name>A0A4R3HUZ8_PAULE</name>
<dbReference type="InterPro" id="IPR038740">
    <property type="entry name" value="BioF2-like_GNAT_dom"/>
</dbReference>
<reference evidence="2 3" key="1">
    <citation type="submission" date="2019-03" db="EMBL/GenBank/DDBJ databases">
        <title>Genomic Encyclopedia of Type Strains, Phase IV (KMG-IV): sequencing the most valuable type-strain genomes for metagenomic binning, comparative biology and taxonomic classification.</title>
        <authorList>
            <person name="Goeker M."/>
        </authorList>
    </citation>
    <scope>NUCLEOTIDE SEQUENCE [LARGE SCALE GENOMIC DNA]</scope>
    <source>
        <strain evidence="2 3">DSM 7445</strain>
    </source>
</reference>
<evidence type="ECO:0000259" key="1">
    <source>
        <dbReference type="Pfam" id="PF13480"/>
    </source>
</evidence>
<dbReference type="Pfam" id="PF13480">
    <property type="entry name" value="Acetyltransf_6"/>
    <property type="match status" value="1"/>
</dbReference>
<dbReference type="RefSeq" id="WP_132259148.1">
    <property type="nucleotide sequence ID" value="NZ_SLZQ01000007.1"/>
</dbReference>
<evidence type="ECO:0000313" key="3">
    <source>
        <dbReference type="Proteomes" id="UP000295382"/>
    </source>
</evidence>
<dbReference type="EMBL" id="SLZQ01000007">
    <property type="protein sequence ID" value="TCS36323.1"/>
    <property type="molecule type" value="Genomic_DNA"/>
</dbReference>
<organism evidence="2 3">
    <name type="scientific">Paucimonas lemoignei</name>
    <name type="common">Pseudomonas lemoignei</name>
    <dbReference type="NCBI Taxonomy" id="29443"/>
    <lineage>
        <taxon>Bacteria</taxon>
        <taxon>Pseudomonadati</taxon>
        <taxon>Pseudomonadota</taxon>
        <taxon>Betaproteobacteria</taxon>
        <taxon>Burkholderiales</taxon>
        <taxon>Burkholderiaceae</taxon>
        <taxon>Paucimonas</taxon>
    </lineage>
</organism>
<feature type="domain" description="BioF2-like acetyltransferase" evidence="1">
    <location>
        <begin position="155"/>
        <end position="293"/>
    </location>
</feature>
<protein>
    <submittedName>
        <fullName evidence="2">Acetyltransferase (GNAT) family protein</fullName>
    </submittedName>
</protein>
<keyword evidence="2" id="KW-0808">Transferase</keyword>
<dbReference type="GO" id="GO:0016740">
    <property type="term" value="F:transferase activity"/>
    <property type="evidence" value="ECO:0007669"/>
    <property type="project" value="UniProtKB-KW"/>
</dbReference>
<accession>A0A4R3HUZ8</accession>
<dbReference type="Proteomes" id="UP000295382">
    <property type="component" value="Unassembled WGS sequence"/>
</dbReference>
<dbReference type="Gene3D" id="3.40.630.30">
    <property type="match status" value="1"/>
</dbReference>
<proteinExistence type="predicted"/>
<dbReference type="OrthoDB" id="8767993at2"/>
<gene>
    <name evidence="2" type="ORF">EDC30_107140</name>
</gene>
<dbReference type="AlphaFoldDB" id="A0A4R3HUZ8"/>
<sequence length="362" mass="41700">METTAAQPTGTLNSSGTDVNFYFNEIPEFAGPEIERLYNTLHSSLPFFRIFRTTSDVSTYVARREGRPAVILLFQIHGRTVDVLNEMIDLEKEEVERFASHVFAELPQVHIISFKAIRTTMDRFAYPVQQHNAKDTYVIALPDTPEAYLDRLAKSLRKDILKDLRKIARAYPSFSSRFYEKDEIPEQVLRDLIRMSEDRISKQVSDFSHDEQRIVALARQCGFVNVLTIDGKICAGTVNYFIGDSNFEELIARDPTYRNFGIGILTMYLTICEAIRRGKKKFYLGGGRFDYKEKLLGVLTDADHVEIYRSRATMFLHLGNAAKTLLQAYLRLAKLWVHTHKEHALSKLVTGIFNLYKHQKVR</sequence>
<dbReference type="InterPro" id="IPR016181">
    <property type="entry name" value="Acyl_CoA_acyltransferase"/>
</dbReference>
<keyword evidence="3" id="KW-1185">Reference proteome</keyword>
<comment type="caution">
    <text evidence="2">The sequence shown here is derived from an EMBL/GenBank/DDBJ whole genome shotgun (WGS) entry which is preliminary data.</text>
</comment>
<dbReference type="SUPFAM" id="SSF55729">
    <property type="entry name" value="Acyl-CoA N-acyltransferases (Nat)"/>
    <property type="match status" value="1"/>
</dbReference>